<feature type="signal peptide" evidence="2">
    <location>
        <begin position="1"/>
        <end position="21"/>
    </location>
</feature>
<feature type="domain" description="ShKT" evidence="3">
    <location>
        <begin position="241"/>
        <end position="276"/>
    </location>
</feature>
<accession>A0ABD3WS23</accession>
<protein>
    <recommendedName>
        <fullName evidence="3">ShKT domain-containing protein</fullName>
    </recommendedName>
</protein>
<sequence length="276" mass="31296">MQTLTALLWIASISYVRPKVATEYKDLIIKLHNDYRKQQGASNMNLLEWDDKLANEAETWVLRCAFEHNNTKDMEGRGENLAFHAKLANEELIMDSMKTWYDEINSYNYAGKACFASCHYTQIVWAKTRKVGCAINTCARLRNSGWSGTANFFACWYYPKGNDMSEYPYDKGAACSTCLKGQTCNDQLCAGEGQEECVDKEPAMCPNWSAMGQCTSNRPYMIKSCRLSCKFCQGQQKTEDCKDIWPTPGNCASWKSTCQSNKSFMMVNCKKTCGLC</sequence>
<dbReference type="InterPro" id="IPR003582">
    <property type="entry name" value="ShKT_dom"/>
</dbReference>
<feature type="domain" description="ShKT" evidence="3">
    <location>
        <begin position="197"/>
        <end position="232"/>
    </location>
</feature>
<dbReference type="Gene3D" id="3.40.33.10">
    <property type="entry name" value="CAP"/>
    <property type="match status" value="1"/>
</dbReference>
<dbReference type="PANTHER" id="PTHR10334">
    <property type="entry name" value="CYSTEINE-RICH SECRETORY PROTEIN-RELATED"/>
    <property type="match status" value="1"/>
</dbReference>
<dbReference type="SMART" id="SM00198">
    <property type="entry name" value="SCP"/>
    <property type="match status" value="1"/>
</dbReference>
<dbReference type="SUPFAM" id="SSF55797">
    <property type="entry name" value="PR-1-like"/>
    <property type="match status" value="1"/>
</dbReference>
<dbReference type="CDD" id="cd05380">
    <property type="entry name" value="CAP_euk"/>
    <property type="match status" value="1"/>
</dbReference>
<evidence type="ECO:0000313" key="4">
    <source>
        <dbReference type="EMBL" id="KAL3876782.1"/>
    </source>
</evidence>
<name>A0ABD3WS23_SINWO</name>
<dbReference type="PRINTS" id="PR00837">
    <property type="entry name" value="V5TPXLIKE"/>
</dbReference>
<feature type="disulfide bond" evidence="1">
    <location>
        <begin position="251"/>
        <end position="269"/>
    </location>
</feature>
<dbReference type="InterPro" id="IPR014044">
    <property type="entry name" value="CAP_dom"/>
</dbReference>
<dbReference type="Pfam" id="PF01549">
    <property type="entry name" value="ShK"/>
    <property type="match status" value="2"/>
</dbReference>
<dbReference type="Pfam" id="PF00188">
    <property type="entry name" value="CAP"/>
    <property type="match status" value="1"/>
</dbReference>
<evidence type="ECO:0000259" key="3">
    <source>
        <dbReference type="PROSITE" id="PS51670"/>
    </source>
</evidence>
<dbReference type="Gene3D" id="1.10.10.1870">
    <property type="entry name" value="ShTK domain-like"/>
    <property type="match status" value="1"/>
</dbReference>
<dbReference type="Gene3D" id="1.10.10.1940">
    <property type="match status" value="1"/>
</dbReference>
<dbReference type="AlphaFoldDB" id="A0ABD3WS23"/>
<dbReference type="InterPro" id="IPR035940">
    <property type="entry name" value="CAP_sf"/>
</dbReference>
<organism evidence="4 5">
    <name type="scientific">Sinanodonta woodiana</name>
    <name type="common">Chinese pond mussel</name>
    <name type="synonym">Anodonta woodiana</name>
    <dbReference type="NCBI Taxonomy" id="1069815"/>
    <lineage>
        <taxon>Eukaryota</taxon>
        <taxon>Metazoa</taxon>
        <taxon>Spiralia</taxon>
        <taxon>Lophotrochozoa</taxon>
        <taxon>Mollusca</taxon>
        <taxon>Bivalvia</taxon>
        <taxon>Autobranchia</taxon>
        <taxon>Heteroconchia</taxon>
        <taxon>Palaeoheterodonta</taxon>
        <taxon>Unionida</taxon>
        <taxon>Unionoidea</taxon>
        <taxon>Unionidae</taxon>
        <taxon>Unioninae</taxon>
        <taxon>Sinanodonta</taxon>
    </lineage>
</organism>
<keyword evidence="2" id="KW-0732">Signal</keyword>
<keyword evidence="1" id="KW-1015">Disulfide bond</keyword>
<dbReference type="Proteomes" id="UP001634394">
    <property type="component" value="Unassembled WGS sequence"/>
</dbReference>
<evidence type="ECO:0000256" key="1">
    <source>
        <dbReference type="PROSITE-ProRule" id="PRU01005"/>
    </source>
</evidence>
<dbReference type="InterPro" id="IPR001283">
    <property type="entry name" value="CRISP-related"/>
</dbReference>
<dbReference type="PROSITE" id="PS51670">
    <property type="entry name" value="SHKT"/>
    <property type="match status" value="2"/>
</dbReference>
<comment type="caution">
    <text evidence="4">The sequence shown here is derived from an EMBL/GenBank/DDBJ whole genome shotgun (WGS) entry which is preliminary data.</text>
</comment>
<comment type="caution">
    <text evidence="1">Lacks conserved residue(s) required for the propagation of feature annotation.</text>
</comment>
<dbReference type="SMART" id="SM00254">
    <property type="entry name" value="ShKT"/>
    <property type="match status" value="2"/>
</dbReference>
<dbReference type="EMBL" id="JBJQND010000005">
    <property type="protein sequence ID" value="KAL3876782.1"/>
    <property type="molecule type" value="Genomic_DNA"/>
</dbReference>
<feature type="chain" id="PRO_5044880633" description="ShKT domain-containing protein" evidence="2">
    <location>
        <begin position="22"/>
        <end position="276"/>
    </location>
</feature>
<gene>
    <name evidence="4" type="ORF">ACJMK2_034576</name>
</gene>
<reference evidence="4 5" key="1">
    <citation type="submission" date="2024-11" db="EMBL/GenBank/DDBJ databases">
        <title>Chromosome-level genome assembly of the freshwater bivalve Anodonta woodiana.</title>
        <authorList>
            <person name="Chen X."/>
        </authorList>
    </citation>
    <scope>NUCLEOTIDE SEQUENCE [LARGE SCALE GENOMIC DNA]</scope>
    <source>
        <strain evidence="4">MN2024</strain>
        <tissue evidence="4">Gills</tissue>
    </source>
</reference>
<keyword evidence="5" id="KW-1185">Reference proteome</keyword>
<evidence type="ECO:0000313" key="5">
    <source>
        <dbReference type="Proteomes" id="UP001634394"/>
    </source>
</evidence>
<evidence type="ECO:0000256" key="2">
    <source>
        <dbReference type="SAM" id="SignalP"/>
    </source>
</evidence>
<proteinExistence type="predicted"/>